<dbReference type="Gene3D" id="3.40.50.1970">
    <property type="match status" value="1"/>
</dbReference>
<dbReference type="InterPro" id="IPR001670">
    <property type="entry name" value="ADH_Fe/GldA"/>
</dbReference>
<keyword evidence="6" id="KW-1185">Reference proteome</keyword>
<organism evidence="5 6">
    <name type="scientific">Cloacibacillus evryensis</name>
    <dbReference type="NCBI Taxonomy" id="508460"/>
    <lineage>
        <taxon>Bacteria</taxon>
        <taxon>Thermotogati</taxon>
        <taxon>Synergistota</taxon>
        <taxon>Synergistia</taxon>
        <taxon>Synergistales</taxon>
        <taxon>Synergistaceae</taxon>
        <taxon>Cloacibacillus</taxon>
    </lineage>
</organism>
<proteinExistence type="inferred from homology"/>
<evidence type="ECO:0000313" key="5">
    <source>
        <dbReference type="EMBL" id="MCQ4814809.1"/>
    </source>
</evidence>
<dbReference type="Pfam" id="PF00465">
    <property type="entry name" value="Fe-ADH"/>
    <property type="match status" value="1"/>
</dbReference>
<protein>
    <submittedName>
        <fullName evidence="5">4-hydroxybutyrate dehydrogenase</fullName>
    </submittedName>
</protein>
<accession>A0AAW5K4N3</accession>
<gene>
    <name evidence="5" type="ORF">NE630_10250</name>
</gene>
<dbReference type="InterPro" id="IPR039697">
    <property type="entry name" value="Alcohol_dehydrogenase_Fe"/>
</dbReference>
<dbReference type="GO" id="GO:0046872">
    <property type="term" value="F:metal ion binding"/>
    <property type="evidence" value="ECO:0007669"/>
    <property type="project" value="InterPro"/>
</dbReference>
<evidence type="ECO:0000259" key="3">
    <source>
        <dbReference type="Pfam" id="PF00465"/>
    </source>
</evidence>
<dbReference type="Proteomes" id="UP001205919">
    <property type="component" value="Unassembled WGS sequence"/>
</dbReference>
<comment type="caution">
    <text evidence="5">The sequence shown here is derived from an EMBL/GenBank/DDBJ whole genome shotgun (WGS) entry which is preliminary data.</text>
</comment>
<dbReference type="Pfam" id="PF25137">
    <property type="entry name" value="ADH_Fe_C"/>
    <property type="match status" value="1"/>
</dbReference>
<dbReference type="InterPro" id="IPR056798">
    <property type="entry name" value="ADH_Fe_C"/>
</dbReference>
<comment type="similarity">
    <text evidence="1">Belongs to the iron-containing alcohol dehydrogenase family.</text>
</comment>
<feature type="domain" description="Alcohol dehydrogenase iron-type/glycerol dehydrogenase GldA" evidence="3">
    <location>
        <begin position="56"/>
        <end position="165"/>
    </location>
</feature>
<evidence type="ECO:0000313" key="6">
    <source>
        <dbReference type="Proteomes" id="UP001205919"/>
    </source>
</evidence>
<dbReference type="GO" id="GO:0004022">
    <property type="term" value="F:alcohol dehydrogenase (NAD+) activity"/>
    <property type="evidence" value="ECO:0007669"/>
    <property type="project" value="TreeGrafter"/>
</dbReference>
<evidence type="ECO:0000256" key="1">
    <source>
        <dbReference type="ARBA" id="ARBA00007358"/>
    </source>
</evidence>
<feature type="domain" description="Fe-containing alcohol dehydrogenase-like C-terminal" evidence="4">
    <location>
        <begin position="177"/>
        <end position="370"/>
    </location>
</feature>
<dbReference type="PANTHER" id="PTHR11496:SF102">
    <property type="entry name" value="ALCOHOL DEHYDROGENASE 4"/>
    <property type="match status" value="1"/>
</dbReference>
<dbReference type="Gene3D" id="1.20.1090.10">
    <property type="entry name" value="Dehydroquinate synthase-like - alpha domain"/>
    <property type="match status" value="1"/>
</dbReference>
<keyword evidence="2" id="KW-0560">Oxidoreductase</keyword>
<dbReference type="SUPFAM" id="SSF56796">
    <property type="entry name" value="Dehydroquinate synthase-like"/>
    <property type="match status" value="1"/>
</dbReference>
<name>A0AAW5K4N3_9BACT</name>
<evidence type="ECO:0000259" key="4">
    <source>
        <dbReference type="Pfam" id="PF25137"/>
    </source>
</evidence>
<dbReference type="EMBL" id="JANFYT010000021">
    <property type="protein sequence ID" value="MCQ4814809.1"/>
    <property type="molecule type" value="Genomic_DNA"/>
</dbReference>
<dbReference type="RefSeq" id="WP_256182060.1">
    <property type="nucleotide sequence ID" value="NZ_DBFBHA010000035.1"/>
</dbReference>
<dbReference type="CDD" id="cd14860">
    <property type="entry name" value="4HBD_NAD"/>
    <property type="match status" value="1"/>
</dbReference>
<sequence>MKEIILKTELHRFKTCKEFAEDFALGRGDFILTIRPIYEKYFAPLGLPLKSLFMEDFGAGEPTDVMTDEIIEAVTALGFERLIAVGGGSIVDIAKIVAASGGKKTDELYAAPSEIRRGRGFVIVPTTCGTGSEVTNISIVNRTRAGTKMGLVADALFADQAVLIPELLHDLPFDVFAASSIDALVHAVESALSPKATAFSKLLSCKAVEIIIKNYLKIAEEGRKARIPLLDSFLTAANYAGIAFGTAGCAAVHALSYPLGGKYHVPHGESNYAVFTGVMKNYIEIKEDGEIAEMMGFISSLLCCRKDDAWEALEDLLNKILPKKSLHEYGVEEEELEEFTDSVMQRQQRLMSNNFVPLDRDRVLKIYMELY</sequence>
<evidence type="ECO:0000256" key="2">
    <source>
        <dbReference type="ARBA" id="ARBA00023002"/>
    </source>
</evidence>
<dbReference type="AlphaFoldDB" id="A0AAW5K4N3"/>
<reference evidence="5 6" key="1">
    <citation type="submission" date="2022-06" db="EMBL/GenBank/DDBJ databases">
        <title>Isolation of gut microbiota from human fecal samples.</title>
        <authorList>
            <person name="Pamer E.G."/>
            <person name="Barat B."/>
            <person name="Waligurski E."/>
            <person name="Medina S."/>
            <person name="Paddock L."/>
            <person name="Mostad J."/>
        </authorList>
    </citation>
    <scope>NUCLEOTIDE SEQUENCE [LARGE SCALE GENOMIC DNA]</scope>
    <source>
        <strain evidence="5 6">DFI.9.90</strain>
    </source>
</reference>
<dbReference type="PANTHER" id="PTHR11496">
    <property type="entry name" value="ALCOHOL DEHYDROGENASE"/>
    <property type="match status" value="1"/>
</dbReference>